<keyword evidence="5" id="KW-1185">Reference proteome</keyword>
<dbReference type="RefSeq" id="WP_225698238.1">
    <property type="nucleotide sequence ID" value="NZ_JAIXNE010000002.1"/>
</dbReference>
<dbReference type="SUPFAM" id="SSF52317">
    <property type="entry name" value="Class I glutamine amidotransferase-like"/>
    <property type="match status" value="1"/>
</dbReference>
<evidence type="ECO:0000259" key="1">
    <source>
        <dbReference type="Pfam" id="PF00117"/>
    </source>
</evidence>
<feature type="domain" description="Glutamine amidotransferase" evidence="1">
    <location>
        <begin position="45"/>
        <end position="208"/>
    </location>
</feature>
<dbReference type="EMBL" id="JAIXNE010000003">
    <property type="protein sequence ID" value="MCA6076310.1"/>
    <property type="molecule type" value="Genomic_DNA"/>
</dbReference>
<dbReference type="PROSITE" id="PS51273">
    <property type="entry name" value="GATASE_TYPE_1"/>
    <property type="match status" value="1"/>
</dbReference>
<dbReference type="EMBL" id="JAIXNE010000002">
    <property type="protein sequence ID" value="MCA6075133.1"/>
    <property type="molecule type" value="Genomic_DNA"/>
</dbReference>
<proteinExistence type="predicted"/>
<dbReference type="Proteomes" id="UP001139409">
    <property type="component" value="Unassembled WGS sequence"/>
</dbReference>
<protein>
    <submittedName>
        <fullName evidence="2">GMP synthase</fullName>
    </submittedName>
</protein>
<evidence type="ECO:0000313" key="4">
    <source>
        <dbReference type="EMBL" id="MCA6077438.1"/>
    </source>
</evidence>
<gene>
    <name evidence="2" type="ORF">LDX50_09640</name>
    <name evidence="3" type="ORF">LDX50_15610</name>
    <name evidence="4" type="ORF">LDX50_21330</name>
</gene>
<evidence type="ECO:0000313" key="3">
    <source>
        <dbReference type="EMBL" id="MCA6076310.1"/>
    </source>
</evidence>
<comment type="caution">
    <text evidence="2">The sequence shown here is derived from an EMBL/GenBank/DDBJ whole genome shotgun (WGS) entry which is preliminary data.</text>
</comment>
<accession>A0A9X1HMZ6</accession>
<sequence length="273" mass="31458">MNTIKLAILDMNNGHPNQGMRCLRDIANEYTDQLQWDEFNVRVDNVVPSLDYDIFICSGGPGNPLEGNGDWDVKFYDLLDRAWDHNKTSASRKKYFFFICHSFQMACNHFELGDIVRRKSTSFGVYPVHKTAAGKKDPILAGLPDPYYAVDSRDWQLIQPNLKVFKEHGATILSLEKIRTHVELERAIMAVRFSEEFVGTQFHPEADPIGMREHFKKEENRKTVIRNFSKRKYTNMMTHLEDPDKIALTHRFIIPHFIESALENLVPVGAVAS</sequence>
<dbReference type="Pfam" id="PF00117">
    <property type="entry name" value="GATase"/>
    <property type="match status" value="1"/>
</dbReference>
<dbReference type="EMBL" id="JAIXNE010000004">
    <property type="protein sequence ID" value="MCA6077438.1"/>
    <property type="molecule type" value="Genomic_DNA"/>
</dbReference>
<evidence type="ECO:0000313" key="5">
    <source>
        <dbReference type="Proteomes" id="UP001139409"/>
    </source>
</evidence>
<dbReference type="AlphaFoldDB" id="A0A9X1HMZ6"/>
<organism evidence="2 5">
    <name type="scientific">Fulvivirga sedimenti</name>
    <dbReference type="NCBI Taxonomy" id="2879465"/>
    <lineage>
        <taxon>Bacteria</taxon>
        <taxon>Pseudomonadati</taxon>
        <taxon>Bacteroidota</taxon>
        <taxon>Cytophagia</taxon>
        <taxon>Cytophagales</taxon>
        <taxon>Fulvivirgaceae</taxon>
        <taxon>Fulvivirga</taxon>
    </lineage>
</organism>
<name>A0A9X1HMZ6_9BACT</name>
<dbReference type="InterPro" id="IPR017926">
    <property type="entry name" value="GATASE"/>
</dbReference>
<dbReference type="InterPro" id="IPR029062">
    <property type="entry name" value="Class_I_gatase-like"/>
</dbReference>
<dbReference type="Gene3D" id="3.40.50.880">
    <property type="match status" value="1"/>
</dbReference>
<evidence type="ECO:0000313" key="2">
    <source>
        <dbReference type="EMBL" id="MCA6075133.1"/>
    </source>
</evidence>
<reference evidence="2" key="1">
    <citation type="submission" date="2021-09" db="EMBL/GenBank/DDBJ databases">
        <title>Fulvivirga sp. isolated from coastal sediment.</title>
        <authorList>
            <person name="Yu H."/>
        </authorList>
    </citation>
    <scope>NUCLEOTIDE SEQUENCE</scope>
    <source>
        <strain evidence="2">1062</strain>
    </source>
</reference>